<feature type="non-terminal residue" evidence="1">
    <location>
        <position position="108"/>
    </location>
</feature>
<dbReference type="EMBL" id="GEDC01028076">
    <property type="protein sequence ID" value="JAS09222.1"/>
    <property type="molecule type" value="Transcribed_RNA"/>
</dbReference>
<proteinExistence type="predicted"/>
<evidence type="ECO:0000313" key="1">
    <source>
        <dbReference type="EMBL" id="JAS09222.1"/>
    </source>
</evidence>
<feature type="non-terminal residue" evidence="1">
    <location>
        <position position="1"/>
    </location>
</feature>
<name>A0A1B6C6U9_9HEMI</name>
<dbReference type="AlphaFoldDB" id="A0A1B6C6U9"/>
<gene>
    <name evidence="1" type="ORF">g.2504</name>
</gene>
<sequence>NEQPSQSKNSTSSKIYSPNYSRWDIKSKLYRFKNLDLDTLVAMRTIAQCKGFLSSVEKQQKYGWAVSLLKRVDESIDASDFPLLYQEALERSKLTDKFVSNYSIKATF</sequence>
<protein>
    <submittedName>
        <fullName evidence="1">Uncharacterized protein</fullName>
    </submittedName>
</protein>
<accession>A0A1B6C6U9</accession>
<organism evidence="1">
    <name type="scientific">Clastoptera arizonana</name>
    <name type="common">Arizona spittle bug</name>
    <dbReference type="NCBI Taxonomy" id="38151"/>
    <lineage>
        <taxon>Eukaryota</taxon>
        <taxon>Metazoa</taxon>
        <taxon>Ecdysozoa</taxon>
        <taxon>Arthropoda</taxon>
        <taxon>Hexapoda</taxon>
        <taxon>Insecta</taxon>
        <taxon>Pterygota</taxon>
        <taxon>Neoptera</taxon>
        <taxon>Paraneoptera</taxon>
        <taxon>Hemiptera</taxon>
        <taxon>Auchenorrhyncha</taxon>
        <taxon>Cercopoidea</taxon>
        <taxon>Clastopteridae</taxon>
        <taxon>Clastoptera</taxon>
    </lineage>
</organism>
<reference evidence="1" key="1">
    <citation type="submission" date="2015-12" db="EMBL/GenBank/DDBJ databases">
        <title>De novo transcriptome assembly of four potential Pierce s Disease insect vectors from Arizona vineyards.</title>
        <authorList>
            <person name="Tassone E.E."/>
        </authorList>
    </citation>
    <scope>NUCLEOTIDE SEQUENCE</scope>
</reference>